<keyword evidence="1" id="KW-0472">Membrane</keyword>
<dbReference type="HOGENOM" id="CLU_3318373_0_0_6"/>
<evidence type="ECO:0000313" key="2">
    <source>
        <dbReference type="EMBL" id="CCU73565.1"/>
    </source>
</evidence>
<gene>
    <name evidence="2" type="ORF">TOL_3169</name>
</gene>
<protein>
    <submittedName>
        <fullName evidence="2">Uncharacterized protein</fullName>
    </submittedName>
</protein>
<keyword evidence="3" id="KW-1185">Reference proteome</keyword>
<proteinExistence type="predicted"/>
<reference evidence="2 3" key="1">
    <citation type="journal article" date="2013" name="Genome Announc.">
        <title>Genome Sequence of Thalassolituus oleivorans MIL-1 (DSM 14913T).</title>
        <authorList>
            <person name="Golyshin P.N."/>
            <person name="Werner J."/>
            <person name="Chernikova T.N."/>
            <person name="Tran H."/>
            <person name="Ferrer M."/>
            <person name="Yakimov M.M."/>
            <person name="Teeling H."/>
            <person name="Golyshina O.V."/>
        </authorList>
    </citation>
    <scope>NUCLEOTIDE SEQUENCE [LARGE SCALE GENOMIC DNA]</scope>
    <source>
        <strain evidence="2 3">MIL-1</strain>
    </source>
</reference>
<keyword evidence="1" id="KW-0812">Transmembrane</keyword>
<organism evidence="2 3">
    <name type="scientific">Thalassolituus oleivorans MIL-1</name>
    <dbReference type="NCBI Taxonomy" id="1298593"/>
    <lineage>
        <taxon>Bacteria</taxon>
        <taxon>Pseudomonadati</taxon>
        <taxon>Pseudomonadota</taxon>
        <taxon>Gammaproteobacteria</taxon>
        <taxon>Oceanospirillales</taxon>
        <taxon>Oceanospirillaceae</taxon>
        <taxon>Thalassolituus</taxon>
    </lineage>
</organism>
<dbReference type="RefSeq" id="WP_015488273.1">
    <property type="nucleotide sequence ID" value="NC_020888.1"/>
</dbReference>
<sequence>MKSAIDLYVLSITPESLWSAVVFAVVLLAESAMPEEVVACEG</sequence>
<dbReference type="AlphaFoldDB" id="M5E8A0"/>
<name>M5E8A0_9GAMM</name>
<dbReference type="KEGG" id="tol:TOL_3169"/>
<dbReference type="GeneID" id="79178631"/>
<feature type="transmembrane region" description="Helical" evidence="1">
    <location>
        <begin position="7"/>
        <end position="29"/>
    </location>
</feature>
<evidence type="ECO:0000256" key="1">
    <source>
        <dbReference type="SAM" id="Phobius"/>
    </source>
</evidence>
<dbReference type="Proteomes" id="UP000011866">
    <property type="component" value="Chromosome"/>
</dbReference>
<keyword evidence="1" id="KW-1133">Transmembrane helix</keyword>
<evidence type="ECO:0000313" key="3">
    <source>
        <dbReference type="Proteomes" id="UP000011866"/>
    </source>
</evidence>
<accession>M5E8A0</accession>
<dbReference type="EMBL" id="HF680312">
    <property type="protein sequence ID" value="CCU73565.1"/>
    <property type="molecule type" value="Genomic_DNA"/>
</dbReference>